<evidence type="ECO:0000259" key="1">
    <source>
        <dbReference type="Pfam" id="PF14534"/>
    </source>
</evidence>
<dbReference type="InterPro" id="IPR027843">
    <property type="entry name" value="DUF4440"/>
</dbReference>
<dbReference type="OrthoDB" id="997066at2"/>
<dbReference type="InterPro" id="IPR032710">
    <property type="entry name" value="NTF2-like_dom_sf"/>
</dbReference>
<evidence type="ECO:0000313" key="3">
    <source>
        <dbReference type="Proteomes" id="UP000198510"/>
    </source>
</evidence>
<name>A0A1G9LT65_9BACT</name>
<organism evidence="2 3">
    <name type="scientific">Catalinimonas alkaloidigena</name>
    <dbReference type="NCBI Taxonomy" id="1075417"/>
    <lineage>
        <taxon>Bacteria</taxon>
        <taxon>Pseudomonadati</taxon>
        <taxon>Bacteroidota</taxon>
        <taxon>Cytophagia</taxon>
        <taxon>Cytophagales</taxon>
        <taxon>Catalimonadaceae</taxon>
        <taxon>Catalinimonas</taxon>
    </lineage>
</organism>
<keyword evidence="3" id="KW-1185">Reference proteome</keyword>
<accession>A0A1G9LT65</accession>
<dbReference type="SUPFAM" id="SSF54427">
    <property type="entry name" value="NTF2-like"/>
    <property type="match status" value="1"/>
</dbReference>
<dbReference type="Pfam" id="PF14534">
    <property type="entry name" value="DUF4440"/>
    <property type="match status" value="1"/>
</dbReference>
<dbReference type="EMBL" id="FNFO01000007">
    <property type="protein sequence ID" value="SDL64961.1"/>
    <property type="molecule type" value="Genomic_DNA"/>
</dbReference>
<evidence type="ECO:0000313" key="2">
    <source>
        <dbReference type="EMBL" id="SDL64961.1"/>
    </source>
</evidence>
<reference evidence="2 3" key="1">
    <citation type="submission" date="2016-10" db="EMBL/GenBank/DDBJ databases">
        <authorList>
            <person name="de Groot N.N."/>
        </authorList>
    </citation>
    <scope>NUCLEOTIDE SEQUENCE [LARGE SCALE GENOMIC DNA]</scope>
    <source>
        <strain evidence="2 3">DSM 25186</strain>
    </source>
</reference>
<dbReference type="Proteomes" id="UP000198510">
    <property type="component" value="Unassembled WGS sequence"/>
</dbReference>
<protein>
    <submittedName>
        <fullName evidence="2">Ketosteroid isomerase homolog</fullName>
    </submittedName>
</protein>
<dbReference type="Gene3D" id="3.10.450.50">
    <property type="match status" value="1"/>
</dbReference>
<feature type="domain" description="DUF4440" evidence="1">
    <location>
        <begin position="9"/>
        <end position="107"/>
    </location>
</feature>
<dbReference type="GO" id="GO:0016853">
    <property type="term" value="F:isomerase activity"/>
    <property type="evidence" value="ECO:0007669"/>
    <property type="project" value="UniProtKB-KW"/>
</dbReference>
<sequence>MMELTKKQVVAAEEALIAAMRRNDAEALDPMLHDALIFHTPDGQRVTKAMDLDAHRSGGMVVHTFEVRERHVEIVGDTAVLSFHLNGSASVFGQPMDGQFRYLRVWKWLDRRLQVIGGSFIRIE</sequence>
<keyword evidence="2" id="KW-0413">Isomerase</keyword>
<gene>
    <name evidence="2" type="ORF">SAMN05421823_107154</name>
</gene>
<dbReference type="STRING" id="1075417.SAMN05421823_107154"/>
<dbReference type="AlphaFoldDB" id="A0A1G9LT65"/>
<proteinExistence type="predicted"/>